<dbReference type="PANTHER" id="PTHR28259:SF1">
    <property type="entry name" value="FLUORIDE EXPORT PROTEIN 1-RELATED"/>
    <property type="match status" value="1"/>
</dbReference>
<keyword evidence="10" id="KW-0997">Cell inner membrane</keyword>
<dbReference type="GO" id="GO:0005886">
    <property type="term" value="C:plasma membrane"/>
    <property type="evidence" value="ECO:0007669"/>
    <property type="project" value="UniProtKB-SubCell"/>
</dbReference>
<comment type="activity regulation">
    <text evidence="10">Na(+) is not transported, but it plays an essential structural role and its presence is essential for fluoride channel function.</text>
</comment>
<dbReference type="eggNOG" id="COG0239">
    <property type="taxonomic scope" value="Bacteria"/>
</dbReference>
<dbReference type="InterPro" id="IPR003691">
    <property type="entry name" value="FluC"/>
</dbReference>
<evidence type="ECO:0000256" key="8">
    <source>
        <dbReference type="ARBA" id="ARBA00035585"/>
    </source>
</evidence>
<feature type="binding site" evidence="10">
    <location>
        <position position="75"/>
    </location>
    <ligand>
        <name>Na(+)</name>
        <dbReference type="ChEBI" id="CHEBI:29101"/>
        <note>structural</note>
    </ligand>
</feature>
<name>L0EIJ3_THECK</name>
<dbReference type="PANTHER" id="PTHR28259">
    <property type="entry name" value="FLUORIDE EXPORT PROTEIN 1-RELATED"/>
    <property type="match status" value="1"/>
</dbReference>
<keyword evidence="4 10" id="KW-1133">Transmembrane helix</keyword>
<keyword evidence="10" id="KW-0479">Metal-binding</keyword>
<reference evidence="12" key="1">
    <citation type="submission" date="2012-01" db="EMBL/GenBank/DDBJ databases">
        <title>Complete sequence of chromosome of Thermobacillus composti KWC4.</title>
        <authorList>
            <person name="Lucas S."/>
            <person name="Han J."/>
            <person name="Lapidus A."/>
            <person name="Cheng J.-F."/>
            <person name="Goodwin L."/>
            <person name="Pitluck S."/>
            <person name="Peters L."/>
            <person name="Ovchinnikova G."/>
            <person name="Teshima H."/>
            <person name="Detter J.C."/>
            <person name="Han C."/>
            <person name="Tapia R."/>
            <person name="Land M."/>
            <person name="Hauser L."/>
            <person name="Kyrpides N."/>
            <person name="Ivanova N."/>
            <person name="Pagani I."/>
            <person name="Anderson I."/>
            <person name="Woyke T."/>
        </authorList>
    </citation>
    <scope>NUCLEOTIDE SEQUENCE [LARGE SCALE GENOMIC DNA]</scope>
    <source>
        <strain evidence="12">DSM 18247 / JCM 13945 / KWC4</strain>
    </source>
</reference>
<sequence>MVLFTGLGGIAGVIVRFYMGKRIVARGTKWYPLGTGFINISGSLLLGILFSLYTQGLVAPWLWLLLGPGFCGAYTTFSTFGYEIVQLIDQKRLGDAVVYMLFSVIFGVMFA</sequence>
<evidence type="ECO:0000313" key="12">
    <source>
        <dbReference type="Proteomes" id="UP000010795"/>
    </source>
</evidence>
<keyword evidence="10" id="KW-0813">Transport</keyword>
<dbReference type="GO" id="GO:0140114">
    <property type="term" value="P:cellular detoxification of fluoride"/>
    <property type="evidence" value="ECO:0007669"/>
    <property type="project" value="UniProtKB-UniRule"/>
</dbReference>
<evidence type="ECO:0000256" key="9">
    <source>
        <dbReference type="ARBA" id="ARBA00049940"/>
    </source>
</evidence>
<evidence type="ECO:0000256" key="2">
    <source>
        <dbReference type="ARBA" id="ARBA00022475"/>
    </source>
</evidence>
<evidence type="ECO:0000256" key="3">
    <source>
        <dbReference type="ARBA" id="ARBA00022692"/>
    </source>
</evidence>
<dbReference type="OrthoDB" id="9815830at2"/>
<evidence type="ECO:0000256" key="4">
    <source>
        <dbReference type="ARBA" id="ARBA00022989"/>
    </source>
</evidence>
<dbReference type="STRING" id="717605.Theco_3475"/>
<dbReference type="EMBL" id="CP003255">
    <property type="protein sequence ID" value="AGA59516.1"/>
    <property type="molecule type" value="Genomic_DNA"/>
</dbReference>
<evidence type="ECO:0000313" key="11">
    <source>
        <dbReference type="EMBL" id="AGA59516.1"/>
    </source>
</evidence>
<feature type="transmembrane region" description="Helical" evidence="10">
    <location>
        <begin position="6"/>
        <end position="24"/>
    </location>
</feature>
<evidence type="ECO:0000256" key="6">
    <source>
        <dbReference type="ARBA" id="ARBA00023303"/>
    </source>
</evidence>
<feature type="transmembrane region" description="Helical" evidence="10">
    <location>
        <begin position="93"/>
        <end position="110"/>
    </location>
</feature>
<keyword evidence="12" id="KW-1185">Reference proteome</keyword>
<evidence type="ECO:0000256" key="5">
    <source>
        <dbReference type="ARBA" id="ARBA00023136"/>
    </source>
</evidence>
<dbReference type="KEGG" id="tco:Theco_3475"/>
<feature type="binding site" evidence="10">
    <location>
        <position position="72"/>
    </location>
    <ligand>
        <name>Na(+)</name>
        <dbReference type="ChEBI" id="CHEBI:29101"/>
        <note>structural</note>
    </ligand>
</feature>
<keyword evidence="3 10" id="KW-0812">Transmembrane</keyword>
<feature type="transmembrane region" description="Helical" evidence="10">
    <location>
        <begin position="61"/>
        <end position="81"/>
    </location>
</feature>
<dbReference type="HAMAP" id="MF_00454">
    <property type="entry name" value="FluC"/>
    <property type="match status" value="1"/>
</dbReference>
<dbReference type="NCBIfam" id="TIGR00494">
    <property type="entry name" value="crcB"/>
    <property type="match status" value="1"/>
</dbReference>
<dbReference type="Pfam" id="PF02537">
    <property type="entry name" value="CRCB"/>
    <property type="match status" value="1"/>
</dbReference>
<gene>
    <name evidence="10" type="primary">fluC</name>
    <name evidence="10" type="synonym">crcB</name>
    <name evidence="11" type="ordered locus">Theco_3475</name>
</gene>
<evidence type="ECO:0000256" key="10">
    <source>
        <dbReference type="HAMAP-Rule" id="MF_00454"/>
    </source>
</evidence>
<comment type="similarity">
    <text evidence="7 10">Belongs to the fluoride channel Fluc/FEX (TC 1.A.43) family.</text>
</comment>
<keyword evidence="2 10" id="KW-1003">Cell membrane</keyword>
<keyword evidence="6 10" id="KW-0407">Ion channel</keyword>
<comment type="catalytic activity">
    <reaction evidence="8">
        <text>fluoride(in) = fluoride(out)</text>
        <dbReference type="Rhea" id="RHEA:76159"/>
        <dbReference type="ChEBI" id="CHEBI:17051"/>
    </reaction>
    <physiologicalReaction direction="left-to-right" evidence="8">
        <dbReference type="Rhea" id="RHEA:76160"/>
    </physiologicalReaction>
</comment>
<comment type="function">
    <text evidence="9 10">Fluoride-specific ion channel. Important for reducing fluoride concentration in the cell, thus reducing its toxicity.</text>
</comment>
<protein>
    <recommendedName>
        <fullName evidence="10">Fluoride-specific ion channel FluC</fullName>
    </recommendedName>
</protein>
<evidence type="ECO:0000256" key="7">
    <source>
        <dbReference type="ARBA" id="ARBA00035120"/>
    </source>
</evidence>
<dbReference type="HOGENOM" id="CLU_114342_2_3_9"/>
<keyword evidence="10" id="KW-0915">Sodium</keyword>
<accession>L0EIJ3</accession>
<feature type="transmembrane region" description="Helical" evidence="10">
    <location>
        <begin position="36"/>
        <end position="55"/>
    </location>
</feature>
<dbReference type="GO" id="GO:0046872">
    <property type="term" value="F:metal ion binding"/>
    <property type="evidence" value="ECO:0007669"/>
    <property type="project" value="UniProtKB-KW"/>
</dbReference>
<dbReference type="Proteomes" id="UP000010795">
    <property type="component" value="Chromosome"/>
</dbReference>
<dbReference type="RefSeq" id="WP_015256241.1">
    <property type="nucleotide sequence ID" value="NC_019897.1"/>
</dbReference>
<keyword evidence="10" id="KW-0406">Ion transport</keyword>
<dbReference type="AlphaFoldDB" id="L0EIJ3"/>
<evidence type="ECO:0000256" key="1">
    <source>
        <dbReference type="ARBA" id="ARBA00004651"/>
    </source>
</evidence>
<keyword evidence="5 10" id="KW-0472">Membrane</keyword>
<dbReference type="GO" id="GO:0062054">
    <property type="term" value="F:fluoride channel activity"/>
    <property type="evidence" value="ECO:0007669"/>
    <property type="project" value="UniProtKB-UniRule"/>
</dbReference>
<organism evidence="11 12">
    <name type="scientific">Thermobacillus composti (strain DSM 18247 / JCM 13945 / KWC4)</name>
    <dbReference type="NCBI Taxonomy" id="717605"/>
    <lineage>
        <taxon>Bacteria</taxon>
        <taxon>Bacillati</taxon>
        <taxon>Bacillota</taxon>
        <taxon>Bacilli</taxon>
        <taxon>Bacillales</taxon>
        <taxon>Paenibacillaceae</taxon>
        <taxon>Thermobacillus</taxon>
    </lineage>
</organism>
<proteinExistence type="inferred from homology"/>
<comment type="subcellular location">
    <subcellularLocation>
        <location evidence="10">Cell inner membrane</location>
        <topology evidence="10">Multi-pass membrane protein</topology>
    </subcellularLocation>
    <subcellularLocation>
        <location evidence="1">Cell membrane</location>
        <topology evidence="1">Multi-pass membrane protein</topology>
    </subcellularLocation>
</comment>